<name>A0A9N8D9I9_9STRA</name>
<feature type="region of interest" description="Disordered" evidence="7">
    <location>
        <begin position="694"/>
        <end position="740"/>
    </location>
</feature>
<evidence type="ECO:0000256" key="4">
    <source>
        <dbReference type="ARBA" id="ARBA00022737"/>
    </source>
</evidence>
<feature type="compositionally biased region" description="Gly residues" evidence="7">
    <location>
        <begin position="699"/>
        <end position="727"/>
    </location>
</feature>
<dbReference type="PANTHER" id="PTHR44826:SF3">
    <property type="entry name" value="SPORE COAT PROTEIN SP85"/>
    <property type="match status" value="1"/>
</dbReference>
<comment type="caution">
    <text evidence="9">The sequence shown here is derived from an EMBL/GenBank/DDBJ whole genome shotgun (WGS) entry which is preliminary data.</text>
</comment>
<comment type="similarity">
    <text evidence="1">Belongs to the plasmodium circumsporozoite protein family.</text>
</comment>
<feature type="compositionally biased region" description="Low complexity" evidence="7">
    <location>
        <begin position="180"/>
        <end position="239"/>
    </location>
</feature>
<reference evidence="9" key="1">
    <citation type="submission" date="2020-06" db="EMBL/GenBank/DDBJ databases">
        <authorList>
            <consortium name="Plant Systems Biology data submission"/>
        </authorList>
    </citation>
    <scope>NUCLEOTIDE SEQUENCE</scope>
    <source>
        <strain evidence="9">D6</strain>
    </source>
</reference>
<feature type="compositionally biased region" description="Low complexity" evidence="7">
    <location>
        <begin position="273"/>
        <end position="307"/>
    </location>
</feature>
<feature type="compositionally biased region" description="Low complexity" evidence="7">
    <location>
        <begin position="903"/>
        <end position="912"/>
    </location>
</feature>
<sequence>MIKRIRSQRTLSRYLLYYAGLLIIATQCRYTTGQAQFFTAVPSTETGTEESVPTAEPTTPFPSALPTVSNMPSRSARPTGYPSIMPTNYPSVSFQPSRKPSQVPSLGPTTSKAPSLSPSFSIRPSKSPSLTPTDLPSWLPSLDPTEIPSHSPTNFPTASAQPSFQPSIAPTNSPEPSDQPSDVPTVSSAPSSSPSGTPTTSQSPSAQPSLSSRPSISVQPSFEPSSTPSSQPSVSSRPSMAPSVSHAPTASKQPSDQPSDVPSDVPSMVPTVSAFPSTEPSESPSRLPSTSPSYSPSALPSAAPTFTPTNVTRVLGMVIQGLDTWRVTNLHADQFAQLIDNHTMQFFGPQQSTNWATVVYASSTRYERAIRRPSPFWGDLRNEFLDITSAPTSAVVSQLPEIPGGTRRSSFDNTRQSTVFDIIGDNNNNNTQTDTLLPTTAPTFDFILVADDDDDNNNTTIGEHNETINITVAPSANPTVSHEPSMTPSRAPSIAPSMTITPSLNPTATYAPSHQPTSLPGVQTNQVWYEQTIVYGERFAPFNDTEGAFNDPRTTSIDEIFQLPFMIDQTRFTEELIRIINNQLPIVVEFVEVRTTESAAPSVFESPEPSDVPSAVPTGQPSPAPSVEATGGLTTTAIIVAVTVPVVVVLLIAFAGIIYVTRVDHDELLRSAPHEEESTYGEDLPVPVPFPLDPNVPPGEGGGSGVMAGGGSGAMGRGGTPGAGGAHGTSEDVNYGRPAVDPLIEPSELLAVSQHLPDTPTVGEDHPPIVTTRGRANSGNSIGMMQSVSAISEFSAHTPDDRNRRVPQGTPLGTPGYLSASGTPLPPAPPTPQRLGRAVSAGGIPSTPTERHSPFQAVRGGIPTIPTSQLGSSEASFVPSGGGSPGVTTPGGGPDDGPPAGLDDSQQQVAVSESEESDSEDDPFHLAGFNLQIQDIDDFQ</sequence>
<feature type="compositionally biased region" description="Polar residues" evidence="7">
    <location>
        <begin position="148"/>
        <end position="179"/>
    </location>
</feature>
<dbReference type="PANTHER" id="PTHR44826">
    <property type="entry name" value="SPORE COAT PROTEIN SP85"/>
    <property type="match status" value="1"/>
</dbReference>
<evidence type="ECO:0000256" key="1">
    <source>
        <dbReference type="ARBA" id="ARBA00006241"/>
    </source>
</evidence>
<comment type="function">
    <text evidence="6">Essential sporozoite protein. In the mosquito vector, required for sporozoite development in the oocyst, migration through the vector hemolymph and entry into the vector salivary glands. In the vertebrate host, required for sporozoite migration through the host dermis and infection of host hepatocytes. Binds to highly sulfated heparan sulfate proteoglycans (HSPGs) on the surface of host hepatocytes.</text>
</comment>
<keyword evidence="10" id="KW-1185">Reference proteome</keyword>
<feature type="transmembrane region" description="Helical" evidence="8">
    <location>
        <begin position="637"/>
        <end position="660"/>
    </location>
</feature>
<evidence type="ECO:0000256" key="3">
    <source>
        <dbReference type="ARBA" id="ARBA00022522"/>
    </source>
</evidence>
<comment type="function">
    <text evidence="5">In the vertebrate host, binds to highly sulfated heparan sulfate proteoglycans (HSPGs) on the surface of host hepatocytes and is required for sporozoite invasion of the host hepatocytes.</text>
</comment>
<feature type="region of interest" description="Disordered" evidence="7">
    <location>
        <begin position="47"/>
        <end position="307"/>
    </location>
</feature>
<feature type="compositionally biased region" description="Polar residues" evidence="7">
    <location>
        <begin position="85"/>
        <end position="134"/>
    </location>
</feature>
<gene>
    <name evidence="9" type="ORF">SEMRO_46_G027390.1</name>
</gene>
<feature type="region of interest" description="Disordered" evidence="7">
    <location>
        <begin position="757"/>
        <end position="781"/>
    </location>
</feature>
<feature type="compositionally biased region" description="Gly residues" evidence="7">
    <location>
        <begin position="880"/>
        <end position="895"/>
    </location>
</feature>
<dbReference type="InterPro" id="IPR051860">
    <property type="entry name" value="Plasmodium_CSP_Invasion"/>
</dbReference>
<protein>
    <recommendedName>
        <fullName evidence="2">Circumsporozoite protein</fullName>
    </recommendedName>
</protein>
<evidence type="ECO:0000256" key="7">
    <source>
        <dbReference type="SAM" id="MobiDB-lite"/>
    </source>
</evidence>
<feature type="compositionally biased region" description="Polar residues" evidence="7">
    <location>
        <begin position="246"/>
        <end position="260"/>
    </location>
</feature>
<dbReference type="AlphaFoldDB" id="A0A9N8D9I9"/>
<dbReference type="Proteomes" id="UP001153069">
    <property type="component" value="Unassembled WGS sequence"/>
</dbReference>
<keyword evidence="8" id="KW-0472">Membrane</keyword>
<feature type="compositionally biased region" description="Polar residues" evidence="7">
    <location>
        <begin position="865"/>
        <end position="875"/>
    </location>
</feature>
<accession>A0A9N8D9I9</accession>
<dbReference type="EMBL" id="CAICTM010000046">
    <property type="protein sequence ID" value="CAB9498817.1"/>
    <property type="molecule type" value="Genomic_DNA"/>
</dbReference>
<organism evidence="9 10">
    <name type="scientific">Seminavis robusta</name>
    <dbReference type="NCBI Taxonomy" id="568900"/>
    <lineage>
        <taxon>Eukaryota</taxon>
        <taxon>Sar</taxon>
        <taxon>Stramenopiles</taxon>
        <taxon>Ochrophyta</taxon>
        <taxon>Bacillariophyta</taxon>
        <taxon>Bacillariophyceae</taxon>
        <taxon>Bacillariophycidae</taxon>
        <taxon>Naviculales</taxon>
        <taxon>Naviculaceae</taxon>
        <taxon>Seminavis</taxon>
    </lineage>
</organism>
<evidence type="ECO:0000256" key="6">
    <source>
        <dbReference type="ARBA" id="ARBA00045806"/>
    </source>
</evidence>
<evidence type="ECO:0000313" key="9">
    <source>
        <dbReference type="EMBL" id="CAB9498817.1"/>
    </source>
</evidence>
<proteinExistence type="inferred from homology"/>
<evidence type="ECO:0000256" key="2">
    <source>
        <dbReference type="ARBA" id="ARBA00021911"/>
    </source>
</evidence>
<keyword evidence="4" id="KW-0677">Repeat</keyword>
<keyword evidence="8" id="KW-0812">Transmembrane</keyword>
<evidence type="ECO:0000256" key="5">
    <source>
        <dbReference type="ARBA" id="ARBA00033726"/>
    </source>
</evidence>
<evidence type="ECO:0000313" key="10">
    <source>
        <dbReference type="Proteomes" id="UP001153069"/>
    </source>
</evidence>
<evidence type="ECO:0000256" key="8">
    <source>
        <dbReference type="SAM" id="Phobius"/>
    </source>
</evidence>
<feature type="region of interest" description="Disordered" evidence="7">
    <location>
        <begin position="600"/>
        <end position="626"/>
    </location>
</feature>
<keyword evidence="8" id="KW-1133">Transmembrane helix</keyword>
<keyword evidence="3" id="KW-0748">Sporozoite</keyword>
<feature type="region of interest" description="Disordered" evidence="7">
    <location>
        <begin position="796"/>
        <end position="940"/>
    </location>
</feature>